<protein>
    <submittedName>
        <fullName evidence="1">Uncharacterized protein</fullName>
    </submittedName>
</protein>
<keyword evidence="2" id="KW-1185">Reference proteome</keyword>
<dbReference type="AlphaFoldDB" id="A0A9E6P160"/>
<dbReference type="RefSeq" id="WP_186548394.1">
    <property type="nucleotide sequence ID" value="NZ_CP077091.1"/>
</dbReference>
<evidence type="ECO:0000313" key="1">
    <source>
        <dbReference type="EMBL" id="QXI18149.1"/>
    </source>
</evidence>
<evidence type="ECO:0000313" key="2">
    <source>
        <dbReference type="Proteomes" id="UP000631521"/>
    </source>
</evidence>
<name>A0A9E6P160_9PSED</name>
<reference evidence="1 2" key="1">
    <citation type="journal article" date="2020" name="Microorganisms">
        <title>Reliable Identification of Environmental Pseudomonas Isolates Using the rpoD Gene.</title>
        <authorList>
            <consortium name="The Broad Institute Genome Sequencing Platform"/>
            <person name="Girard L."/>
            <person name="Lood C."/>
            <person name="Rokni-Zadeh H."/>
            <person name="van Noort V."/>
            <person name="Lavigne R."/>
            <person name="De Mot R."/>
        </authorList>
    </citation>
    <scope>NUCLEOTIDE SEQUENCE [LARGE SCALE GENOMIC DNA]</scope>
    <source>
        <strain evidence="1 2">SWRI65</strain>
    </source>
</reference>
<dbReference type="EMBL" id="CP077091">
    <property type="protein sequence ID" value="QXI18149.1"/>
    <property type="molecule type" value="Genomic_DNA"/>
</dbReference>
<reference evidence="1 2" key="2">
    <citation type="journal article" date="2021" name="Microorganisms">
        <title>The Ever-Expanding Pseudomonas Genus: Description of 43 New Species and Partition of the Pseudomonas putida Group.</title>
        <authorList>
            <person name="Girard L."/>
            <person name="Lood C."/>
            <person name="Hofte M."/>
            <person name="Vandamme P."/>
            <person name="Rokni-Zadeh H."/>
            <person name="van Noort V."/>
            <person name="Lavigne R."/>
            <person name="De Mot R."/>
        </authorList>
    </citation>
    <scope>NUCLEOTIDE SEQUENCE [LARGE SCALE GENOMIC DNA]</scope>
    <source>
        <strain evidence="1 2">SWRI65</strain>
    </source>
</reference>
<accession>A0A9E6P160</accession>
<gene>
    <name evidence="1" type="ORF">HU739_003890</name>
</gene>
<dbReference type="KEGG" id="phv:HU739_003890"/>
<sequence length="229" mass="25918">MEGVEDSVIERFRKNLRSACQSMGQVDMNAPVNAADRKLNADEFFAVGEHFFLIEFKSAKHTLKSESVKQSACTLCARLRTSTNFKALHDQAHFVAWGVKQRLSNLRCEMGVYRSLVCCREVLASCDAVKDLSSEGQHHEAEGYLRKNIKSIGLTAENFSRYLRWLLMQPSDAIKDDKIGLKLFGYSYTDGIEEQTFLTYNDLFSWAAQARAFQIQPRSPDNNSSDPSP</sequence>
<organism evidence="1 2">
    <name type="scientific">Pseudomonas hamedanensis</name>
    <dbReference type="NCBI Taxonomy" id="2745504"/>
    <lineage>
        <taxon>Bacteria</taxon>
        <taxon>Pseudomonadati</taxon>
        <taxon>Pseudomonadota</taxon>
        <taxon>Gammaproteobacteria</taxon>
        <taxon>Pseudomonadales</taxon>
        <taxon>Pseudomonadaceae</taxon>
        <taxon>Pseudomonas</taxon>
    </lineage>
</organism>
<dbReference type="Proteomes" id="UP000631521">
    <property type="component" value="Chromosome"/>
</dbReference>
<proteinExistence type="predicted"/>